<dbReference type="Proteomes" id="UP001370348">
    <property type="component" value="Chromosome"/>
</dbReference>
<feature type="compositionally biased region" description="Pro residues" evidence="1">
    <location>
        <begin position="1"/>
        <end position="27"/>
    </location>
</feature>
<keyword evidence="4" id="KW-1185">Reference proteome</keyword>
<feature type="region of interest" description="Disordered" evidence="1">
    <location>
        <begin position="1"/>
        <end position="40"/>
    </location>
</feature>
<organism evidence="3 4">
    <name type="scientific">Pendulispora albinea</name>
    <dbReference type="NCBI Taxonomy" id="2741071"/>
    <lineage>
        <taxon>Bacteria</taxon>
        <taxon>Pseudomonadati</taxon>
        <taxon>Myxococcota</taxon>
        <taxon>Myxococcia</taxon>
        <taxon>Myxococcales</taxon>
        <taxon>Sorangiineae</taxon>
        <taxon>Pendulisporaceae</taxon>
        <taxon>Pendulispora</taxon>
    </lineage>
</organism>
<keyword evidence="2" id="KW-0472">Membrane</keyword>
<keyword evidence="2" id="KW-1133">Transmembrane helix</keyword>
<sequence>MDASPPDSPTNPPPADRPSTDPPPPDRPSTDAPVEPPAGPRRRSGILLLFGAILLVGGFLVAPQLPKDQTVHVVLGNGAARVKELQIRYFGPLPTDVAHGAGAAGRSAAPSATAGYFAREATFRYGQDVHAPRIVDHAPRLVDGDYLVEVSLVTDHGNGPVQPVQRYVHLSGERTTSIDVVTALEAR</sequence>
<evidence type="ECO:0000313" key="3">
    <source>
        <dbReference type="EMBL" id="WXB19671.1"/>
    </source>
</evidence>
<evidence type="ECO:0000256" key="2">
    <source>
        <dbReference type="SAM" id="Phobius"/>
    </source>
</evidence>
<evidence type="ECO:0000313" key="4">
    <source>
        <dbReference type="Proteomes" id="UP001370348"/>
    </source>
</evidence>
<feature type="transmembrane region" description="Helical" evidence="2">
    <location>
        <begin position="46"/>
        <end position="65"/>
    </location>
</feature>
<evidence type="ECO:0000256" key="1">
    <source>
        <dbReference type="SAM" id="MobiDB-lite"/>
    </source>
</evidence>
<proteinExistence type="predicted"/>
<name>A0ABZ2MAY4_9BACT</name>
<accession>A0ABZ2MAY4</accession>
<reference evidence="3 4" key="1">
    <citation type="submission" date="2021-12" db="EMBL/GenBank/DDBJ databases">
        <title>Discovery of the Pendulisporaceae a myxobacterial family with distinct sporulation behavior and unique specialized metabolism.</title>
        <authorList>
            <person name="Garcia R."/>
            <person name="Popoff A."/>
            <person name="Bader C.D."/>
            <person name="Loehr J."/>
            <person name="Walesch S."/>
            <person name="Walt C."/>
            <person name="Boldt J."/>
            <person name="Bunk B."/>
            <person name="Haeckl F.J.F.P.J."/>
            <person name="Gunesch A.P."/>
            <person name="Birkelbach J."/>
            <person name="Nuebel U."/>
            <person name="Pietschmann T."/>
            <person name="Bach T."/>
            <person name="Mueller R."/>
        </authorList>
    </citation>
    <scope>NUCLEOTIDE SEQUENCE [LARGE SCALE GENOMIC DNA]</scope>
    <source>
        <strain evidence="3 4">MSr11954</strain>
    </source>
</reference>
<protein>
    <submittedName>
        <fullName evidence="3">Uncharacterized protein</fullName>
    </submittedName>
</protein>
<keyword evidence="2" id="KW-0812">Transmembrane</keyword>
<gene>
    <name evidence="3" type="ORF">LZC94_20900</name>
</gene>
<dbReference type="EMBL" id="CP089984">
    <property type="protein sequence ID" value="WXB19671.1"/>
    <property type="molecule type" value="Genomic_DNA"/>
</dbReference>
<dbReference type="RefSeq" id="WP_394829277.1">
    <property type="nucleotide sequence ID" value="NZ_CP089984.1"/>
</dbReference>